<comment type="caution">
    <text evidence="2">The sequence shown here is derived from an EMBL/GenBank/DDBJ whole genome shotgun (WGS) entry which is preliminary data.</text>
</comment>
<name>A0A2G8SP48_9APHY</name>
<proteinExistence type="predicted"/>
<reference evidence="2 3" key="1">
    <citation type="journal article" date="2015" name="Sci. Rep.">
        <title>Chromosome-level genome map provides insights into diverse defense mechanisms in the medicinal fungus Ganoderma sinense.</title>
        <authorList>
            <person name="Zhu Y."/>
            <person name="Xu J."/>
            <person name="Sun C."/>
            <person name="Zhou S."/>
            <person name="Xu H."/>
            <person name="Nelson D.R."/>
            <person name="Qian J."/>
            <person name="Song J."/>
            <person name="Luo H."/>
            <person name="Xiang L."/>
            <person name="Li Y."/>
            <person name="Xu Z."/>
            <person name="Ji A."/>
            <person name="Wang L."/>
            <person name="Lu S."/>
            <person name="Hayward A."/>
            <person name="Sun W."/>
            <person name="Li X."/>
            <person name="Schwartz D.C."/>
            <person name="Wang Y."/>
            <person name="Chen S."/>
        </authorList>
    </citation>
    <scope>NUCLEOTIDE SEQUENCE [LARGE SCALE GENOMIC DNA]</scope>
    <source>
        <strain evidence="2 3">ZZ0214-1</strain>
    </source>
</reference>
<keyword evidence="3" id="KW-1185">Reference proteome</keyword>
<gene>
    <name evidence="2" type="ORF">GSI_02074</name>
</gene>
<accession>A0A2G8SP48</accession>
<dbReference type="EMBL" id="AYKW01000003">
    <property type="protein sequence ID" value="PIL35348.1"/>
    <property type="molecule type" value="Genomic_DNA"/>
</dbReference>
<dbReference type="Proteomes" id="UP000230002">
    <property type="component" value="Unassembled WGS sequence"/>
</dbReference>
<evidence type="ECO:0000313" key="2">
    <source>
        <dbReference type="EMBL" id="PIL35348.1"/>
    </source>
</evidence>
<organism evidence="2 3">
    <name type="scientific">Ganoderma sinense ZZ0214-1</name>
    <dbReference type="NCBI Taxonomy" id="1077348"/>
    <lineage>
        <taxon>Eukaryota</taxon>
        <taxon>Fungi</taxon>
        <taxon>Dikarya</taxon>
        <taxon>Basidiomycota</taxon>
        <taxon>Agaricomycotina</taxon>
        <taxon>Agaricomycetes</taxon>
        <taxon>Polyporales</taxon>
        <taxon>Polyporaceae</taxon>
        <taxon>Ganoderma</taxon>
    </lineage>
</organism>
<feature type="region of interest" description="Disordered" evidence="1">
    <location>
        <begin position="1"/>
        <end position="23"/>
    </location>
</feature>
<dbReference type="AlphaFoldDB" id="A0A2G8SP48"/>
<protein>
    <submittedName>
        <fullName evidence="2">Uncharacterized protein</fullName>
    </submittedName>
</protein>
<sequence length="213" mass="23878">MSIKRRRHGIEQPDGTTGASTSAALSSLTTGHGIFSPRPLKDRIHLTPPLISQLTDHLPCGLALGFPRHLPLTTYKIEIHKSNKPPKHPPMEALHNDRRRHPSNLRKRVCWHTSQGRASAAQQALTDISRGHMTLPTELLPSDIGPGAALLYHTYMRLCVYDQWKSARLVIPTSSVLDRTVDRKYALSKVSQANVETRAQWFSPRTPQELPSR</sequence>
<evidence type="ECO:0000313" key="3">
    <source>
        <dbReference type="Proteomes" id="UP000230002"/>
    </source>
</evidence>
<evidence type="ECO:0000256" key="1">
    <source>
        <dbReference type="SAM" id="MobiDB-lite"/>
    </source>
</evidence>